<accession>A0A382QF16</accession>
<protein>
    <submittedName>
        <fullName evidence="1">Uncharacterized protein</fullName>
    </submittedName>
</protein>
<proteinExistence type="predicted"/>
<dbReference type="EMBL" id="UINC01114023">
    <property type="protein sequence ID" value="SVC84036.1"/>
    <property type="molecule type" value="Genomic_DNA"/>
</dbReference>
<feature type="non-terminal residue" evidence="1">
    <location>
        <position position="187"/>
    </location>
</feature>
<reference evidence="1" key="1">
    <citation type="submission" date="2018-05" db="EMBL/GenBank/DDBJ databases">
        <authorList>
            <person name="Lanie J.A."/>
            <person name="Ng W.-L."/>
            <person name="Kazmierczak K.M."/>
            <person name="Andrzejewski T.M."/>
            <person name="Davidsen T.M."/>
            <person name="Wayne K.J."/>
            <person name="Tettelin H."/>
            <person name="Glass J.I."/>
            <person name="Rusch D."/>
            <person name="Podicherti R."/>
            <person name="Tsui H.-C.T."/>
            <person name="Winkler M.E."/>
        </authorList>
    </citation>
    <scope>NUCLEOTIDE SEQUENCE</scope>
</reference>
<evidence type="ECO:0000313" key="1">
    <source>
        <dbReference type="EMBL" id="SVC84036.1"/>
    </source>
</evidence>
<name>A0A382QF16_9ZZZZ</name>
<organism evidence="1">
    <name type="scientific">marine metagenome</name>
    <dbReference type="NCBI Taxonomy" id="408172"/>
    <lineage>
        <taxon>unclassified sequences</taxon>
        <taxon>metagenomes</taxon>
        <taxon>ecological metagenomes</taxon>
    </lineage>
</organism>
<dbReference type="AlphaFoldDB" id="A0A382QF16"/>
<sequence length="187" mass="20958">MGAATRLLPVILIVSAICFASCLESRTDLTNSGQQAEIITEETMSTRGFKMGFLALPKSSSWKSYEETFKETSKYGEVIAIKRTPPWEEFMTNATISEQTKSLTILEKDLVAQNNLTLVFAIDPWDSAVQRTRIHQLPAAYDPRKGILDTRLQTALSNYAIYVATNYEPNYLIIGVEINMLAIRSPQ</sequence>
<gene>
    <name evidence="1" type="ORF">METZ01_LOCUS336890</name>
</gene>